<sequence length="633" mass="70751">MPSLKDLHCFIELPDGKTQLRDFGTAYSDGCVESFVAVPGRPQPFAIRLLSSKFIAPGLAMFVFIDGVYQCNRNRQNLKLRKPPDRKSVVDFVVRQKEERHDDGTMIARDWNFERLNIISANEAPEACSPKVLENIRCIEVVVLRCAGMRSAKSANTKVKPMNLDGAGEMPDYHFSLDGAPNSPQPQYDDRAYEYIRSGNGYGASTLGSSHVHITNPTVSLTRTTQLPGGGFSTFEKSIRSAIKNDKAIPTWEKDRAAVAPTVWAAAETKISPRNIYDQSTPINKGHEKEVFTASISKGQEETSDYGWRVNDTVGFPGEWALKPEQVYQPIMDSWATQKQCGHSAKAKSWEQPKKPQDVVASDDSWQAEINGWSALQKPKALENESNPWTNGAELNDQPTKSRSKYRQLRSPATETAATRHRHFPSPTPEQKRKALSGKECMEAEPLLKVLHEESVKKGIEHQVRAGKGAKYGHAIGRPEYLDSLEKPVRSFSYILFTSLSMLTQTQYAVFRFKYRAHGTLRKLLGKEVVPSDAALLTTSPINPLGFAQPNTSAQIHDVKQQLKKVPKDALINGLLELQTKLETKEEVAQTDTAGMNRTRDWVKRQSREASVNGKQTEARGRGGSWSSDDRWH</sequence>
<evidence type="ECO:0000256" key="1">
    <source>
        <dbReference type="SAM" id="MobiDB-lite"/>
    </source>
</evidence>
<gene>
    <name evidence="2" type="ORF">SLS60_005226</name>
</gene>
<feature type="compositionally biased region" description="Basic and acidic residues" evidence="1">
    <location>
        <begin position="598"/>
        <end position="608"/>
    </location>
</feature>
<accession>A0ABR3RGR8</accession>
<dbReference type="Proteomes" id="UP001521785">
    <property type="component" value="Unassembled WGS sequence"/>
</dbReference>
<keyword evidence="3" id="KW-1185">Reference proteome</keyword>
<dbReference type="EMBL" id="JAKJXO020000006">
    <property type="protein sequence ID" value="KAL1603638.1"/>
    <property type="molecule type" value="Genomic_DNA"/>
</dbReference>
<reference evidence="2 3" key="1">
    <citation type="submission" date="2024-02" db="EMBL/GenBank/DDBJ databases">
        <title>De novo assembly and annotation of 12 fungi associated with fruit tree decline syndrome in Ontario, Canada.</title>
        <authorList>
            <person name="Sulman M."/>
            <person name="Ellouze W."/>
            <person name="Ilyukhin E."/>
        </authorList>
    </citation>
    <scope>NUCLEOTIDE SEQUENCE [LARGE SCALE GENOMIC DNA]</scope>
    <source>
        <strain evidence="2 3">M42-189</strain>
    </source>
</reference>
<feature type="compositionally biased region" description="Basic and acidic residues" evidence="1">
    <location>
        <begin position="348"/>
        <end position="357"/>
    </location>
</feature>
<protein>
    <submittedName>
        <fullName evidence="2">Uncharacterized protein</fullName>
    </submittedName>
</protein>
<feature type="region of interest" description="Disordered" evidence="1">
    <location>
        <begin position="343"/>
        <end position="362"/>
    </location>
</feature>
<feature type="region of interest" description="Disordered" evidence="1">
    <location>
        <begin position="376"/>
        <end position="437"/>
    </location>
</feature>
<organism evidence="2 3">
    <name type="scientific">Paraconiothyrium brasiliense</name>
    <dbReference type="NCBI Taxonomy" id="300254"/>
    <lineage>
        <taxon>Eukaryota</taxon>
        <taxon>Fungi</taxon>
        <taxon>Dikarya</taxon>
        <taxon>Ascomycota</taxon>
        <taxon>Pezizomycotina</taxon>
        <taxon>Dothideomycetes</taxon>
        <taxon>Pleosporomycetidae</taxon>
        <taxon>Pleosporales</taxon>
        <taxon>Massarineae</taxon>
        <taxon>Didymosphaeriaceae</taxon>
        <taxon>Paraconiothyrium</taxon>
    </lineage>
</organism>
<name>A0ABR3RGR8_9PLEO</name>
<comment type="caution">
    <text evidence="2">The sequence shown here is derived from an EMBL/GenBank/DDBJ whole genome shotgun (WGS) entry which is preliminary data.</text>
</comment>
<evidence type="ECO:0000313" key="2">
    <source>
        <dbReference type="EMBL" id="KAL1603638.1"/>
    </source>
</evidence>
<feature type="region of interest" description="Disordered" evidence="1">
    <location>
        <begin position="589"/>
        <end position="633"/>
    </location>
</feature>
<evidence type="ECO:0000313" key="3">
    <source>
        <dbReference type="Proteomes" id="UP001521785"/>
    </source>
</evidence>
<proteinExistence type="predicted"/>